<dbReference type="Pfam" id="PF10708">
    <property type="entry name" value="DUF2510"/>
    <property type="match status" value="1"/>
</dbReference>
<evidence type="ECO:0000313" key="7">
    <source>
        <dbReference type="Proteomes" id="UP000183407"/>
    </source>
</evidence>
<dbReference type="InterPro" id="IPR029050">
    <property type="entry name" value="Immunoprotect_excell_Ig-like"/>
</dbReference>
<gene>
    <name evidence="6" type="ORF">SAMN04490220_0309</name>
</gene>
<dbReference type="Pfam" id="PF11611">
    <property type="entry name" value="DUF4352"/>
    <property type="match status" value="1"/>
</dbReference>
<evidence type="ECO:0000313" key="6">
    <source>
        <dbReference type="EMBL" id="SEB35675.1"/>
    </source>
</evidence>
<dbReference type="InterPro" id="IPR018929">
    <property type="entry name" value="DUF2510"/>
</dbReference>
<keyword evidence="3" id="KW-1133">Transmembrane helix</keyword>
<organism evidence="6 7">
    <name type="scientific">Rhodococcus jostii</name>
    <dbReference type="NCBI Taxonomy" id="132919"/>
    <lineage>
        <taxon>Bacteria</taxon>
        <taxon>Bacillati</taxon>
        <taxon>Actinomycetota</taxon>
        <taxon>Actinomycetes</taxon>
        <taxon>Mycobacteriales</taxon>
        <taxon>Nocardiaceae</taxon>
        <taxon>Rhodococcus</taxon>
    </lineage>
</organism>
<dbReference type="Proteomes" id="UP000183407">
    <property type="component" value="Unassembled WGS sequence"/>
</dbReference>
<sequence>MTTPTPPGWYPDPSNPATLRYWDGFRWTGATQPPQPHMQAQQFATPPRKNPRSFRNALLGVSGAVVGVVIIGTALTGGDEPSTNAARTSTTTQVQPAGTGATQPATEAPTTTSAAAHGFGTEVRDGKFAFVLTDMESGLSTIGRESSMFSEKAEGQFVVVHVDVTNVSKQPQYYSSLNQILVDDQGREFTNDSGAEFSLDGDDEGDGDINPGITRSTRVVFDIPIGAAPIALEVHDSMFSNGARVSFG</sequence>
<feature type="compositionally biased region" description="Polar residues" evidence="2">
    <location>
        <begin position="81"/>
        <end position="94"/>
    </location>
</feature>
<reference evidence="7" key="1">
    <citation type="submission" date="2016-10" db="EMBL/GenBank/DDBJ databases">
        <authorList>
            <person name="Varghese N."/>
        </authorList>
    </citation>
    <scope>NUCLEOTIDE SEQUENCE [LARGE SCALE GENOMIC DNA]</scope>
    <source>
        <strain evidence="7">DSM 44719</strain>
    </source>
</reference>
<name>A0A1H4IP82_RHOJO</name>
<accession>A0A1H4IP82</accession>
<evidence type="ECO:0000259" key="4">
    <source>
        <dbReference type="Pfam" id="PF10708"/>
    </source>
</evidence>
<dbReference type="AlphaFoldDB" id="A0A1H4IP82"/>
<keyword evidence="3" id="KW-0472">Membrane</keyword>
<evidence type="ECO:0008006" key="8">
    <source>
        <dbReference type="Google" id="ProtNLM"/>
    </source>
</evidence>
<proteinExistence type="predicted"/>
<keyword evidence="1" id="KW-0732">Signal</keyword>
<feature type="region of interest" description="Disordered" evidence="2">
    <location>
        <begin position="30"/>
        <end position="51"/>
    </location>
</feature>
<evidence type="ECO:0000256" key="1">
    <source>
        <dbReference type="ARBA" id="ARBA00022729"/>
    </source>
</evidence>
<feature type="domain" description="DUF2510" evidence="4">
    <location>
        <begin position="7"/>
        <end position="37"/>
    </location>
</feature>
<keyword evidence="3" id="KW-0812">Transmembrane</keyword>
<protein>
    <recommendedName>
        <fullName evidence="8">DUF4352 domain-containing protein</fullName>
    </recommendedName>
</protein>
<dbReference type="Gene3D" id="2.60.40.1240">
    <property type="match status" value="1"/>
</dbReference>
<evidence type="ECO:0000256" key="3">
    <source>
        <dbReference type="SAM" id="Phobius"/>
    </source>
</evidence>
<evidence type="ECO:0000256" key="2">
    <source>
        <dbReference type="SAM" id="MobiDB-lite"/>
    </source>
</evidence>
<evidence type="ECO:0000259" key="5">
    <source>
        <dbReference type="Pfam" id="PF11611"/>
    </source>
</evidence>
<feature type="compositionally biased region" description="Low complexity" evidence="2">
    <location>
        <begin position="95"/>
        <end position="116"/>
    </location>
</feature>
<feature type="domain" description="DUF4352" evidence="5">
    <location>
        <begin position="118"/>
        <end position="243"/>
    </location>
</feature>
<feature type="region of interest" description="Disordered" evidence="2">
    <location>
        <begin position="76"/>
        <end position="116"/>
    </location>
</feature>
<dbReference type="InterPro" id="IPR029051">
    <property type="entry name" value="DUF4352"/>
</dbReference>
<dbReference type="EMBL" id="FNTL01000002">
    <property type="protein sequence ID" value="SEB35675.1"/>
    <property type="molecule type" value="Genomic_DNA"/>
</dbReference>
<feature type="transmembrane region" description="Helical" evidence="3">
    <location>
        <begin position="57"/>
        <end position="77"/>
    </location>
</feature>